<protein>
    <submittedName>
        <fullName evidence="1">DUF2797 domain-containing protein</fullName>
    </submittedName>
</protein>
<organism evidence="1 2">
    <name type="scientific">Candidatus Southlakia epibionticum</name>
    <dbReference type="NCBI Taxonomy" id="3043284"/>
    <lineage>
        <taxon>Bacteria</taxon>
        <taxon>Candidatus Saccharimonadota</taxon>
        <taxon>Candidatus Saccharimonadia</taxon>
        <taxon>Candidatus Saccharimonadales</taxon>
        <taxon>Candidatus Saccharimonadaceae</taxon>
        <taxon>Candidatus Southlakia</taxon>
    </lineage>
</organism>
<dbReference type="Proteomes" id="UP001177295">
    <property type="component" value="Chromosome"/>
</dbReference>
<evidence type="ECO:0000313" key="1">
    <source>
        <dbReference type="EMBL" id="WIO46029.1"/>
    </source>
</evidence>
<dbReference type="EMBL" id="CP124550">
    <property type="protein sequence ID" value="WIO46029.1"/>
    <property type="molecule type" value="Genomic_DNA"/>
</dbReference>
<name>A0ABY8WWL9_9BACT</name>
<gene>
    <name evidence="1" type="ORF">SEML1_0403</name>
</gene>
<evidence type="ECO:0000313" key="2">
    <source>
        <dbReference type="Proteomes" id="UP001177295"/>
    </source>
</evidence>
<dbReference type="Pfam" id="PF10977">
    <property type="entry name" value="DUF2797"/>
    <property type="match status" value="1"/>
</dbReference>
<reference evidence="1 2" key="1">
    <citation type="journal article" date="2023" name="Cell">
        <title>Genetic manipulation of Patescibacteria provides mechanistic insights into microbial dark matter and the epibiotic lifestyle.</title>
        <authorList>
            <person name="Wang Y."/>
            <person name="Gallagher L.A."/>
            <person name="Andrade P.A."/>
            <person name="Liu A."/>
            <person name="Humphreys I.R."/>
            <person name="Turkarslan S."/>
            <person name="Cutler K.J."/>
            <person name="Arrieta-Ortiz M.L."/>
            <person name="Li Y."/>
            <person name="Radey M.C."/>
            <person name="McLean J.S."/>
            <person name="Cong Q."/>
            <person name="Baker D."/>
            <person name="Baliga N.S."/>
            <person name="Peterson S.B."/>
            <person name="Mougous J.D."/>
        </authorList>
    </citation>
    <scope>NUCLEOTIDE SEQUENCE [LARGE SCALE GENOMIC DNA]</scope>
    <source>
        <strain evidence="1 2">ML1</strain>
    </source>
</reference>
<dbReference type="InterPro" id="IPR021246">
    <property type="entry name" value="DUF2797"/>
</dbReference>
<sequence>MGGGRSCVVADKMARELVDLPFGKFLFTRVSFDSKRNVPYFRLMDAGGVFVYARPAGDFTLTFDLSYKRCTGWYDIRTGECYECPGKRSVSEKYEQCPECQRKTGFNPAFYNTTELSVQQAELNKKPHLLYLAYFSSETVKVGISNAERGLARLLEQGARSAVILETFPSANVARQYEAQIAWLPGLCESVQLRKKAQILVENSYDEVVARQKLEQVIAVIQRALNIQFSNPQFAELSSIMINGAALSSCAAIELWNQPHLSGTFVGLLGQLLIMEQQSRLLVTPMKQYLGNYVTITGDVAPLDLTPVQASLF</sequence>
<proteinExistence type="predicted"/>
<keyword evidence="2" id="KW-1185">Reference proteome</keyword>
<accession>A0ABY8WWL9</accession>